<accession>A0ABX1DUF7</accession>
<evidence type="ECO:0000313" key="2">
    <source>
        <dbReference type="Proteomes" id="UP000704467"/>
    </source>
</evidence>
<evidence type="ECO:0000313" key="1">
    <source>
        <dbReference type="EMBL" id="NKC04430.1"/>
    </source>
</evidence>
<gene>
    <name evidence="1" type="ORF">HED55_17970</name>
</gene>
<reference evidence="1 2" key="1">
    <citation type="submission" date="2020-03" db="EMBL/GenBank/DDBJ databases">
        <title>Whole genome sequencing of clinical and environmental type strains of Ochrobactrum.</title>
        <authorList>
            <person name="Dharne M."/>
        </authorList>
    </citation>
    <scope>NUCLEOTIDE SEQUENCE [LARGE SCALE GENOMIC DNA]</scope>
    <source>
        <strain evidence="1 2">CIP 109452</strain>
    </source>
</reference>
<comment type="caution">
    <text evidence="1">The sequence shown here is derived from an EMBL/GenBank/DDBJ whole genome shotgun (WGS) entry which is preliminary data.</text>
</comment>
<dbReference type="Proteomes" id="UP000704467">
    <property type="component" value="Unassembled WGS sequence"/>
</dbReference>
<dbReference type="EMBL" id="JAAVLN010000002">
    <property type="protein sequence ID" value="NKC04430.1"/>
    <property type="molecule type" value="Genomic_DNA"/>
</dbReference>
<protein>
    <submittedName>
        <fullName evidence="1">Uncharacterized protein</fullName>
    </submittedName>
</protein>
<keyword evidence="2" id="KW-1185">Reference proteome</keyword>
<sequence length="73" mass="8190">MLFATTGLGCCLDRMVAGPVLLEGYPALQVPAHQIAMALQILVQMTRWTRSRGQLLQLSISFDRLLGMFNRLR</sequence>
<name>A0ABX1DUF7_9HYPH</name>
<proteinExistence type="predicted"/>
<organism evidence="1 2">
    <name type="scientific">Brucella haematophila</name>
    <dbReference type="NCBI Taxonomy" id="419474"/>
    <lineage>
        <taxon>Bacteria</taxon>
        <taxon>Pseudomonadati</taxon>
        <taxon>Pseudomonadota</taxon>
        <taxon>Alphaproteobacteria</taxon>
        <taxon>Hyphomicrobiales</taxon>
        <taxon>Brucellaceae</taxon>
        <taxon>Brucella/Ochrobactrum group</taxon>
        <taxon>Brucella</taxon>
    </lineage>
</organism>